<evidence type="ECO:0000256" key="3">
    <source>
        <dbReference type="ARBA" id="ARBA00022603"/>
    </source>
</evidence>
<dbReference type="SUPFAM" id="SSF47757">
    <property type="entry name" value="Chemotaxis receptor methyltransferase CheR, N-terminal domain"/>
    <property type="match status" value="1"/>
</dbReference>
<name>A0A975BH99_9BACT</name>
<organism evidence="7 8">
    <name type="scientific">Desulfonema magnum</name>
    <dbReference type="NCBI Taxonomy" id="45655"/>
    <lineage>
        <taxon>Bacteria</taxon>
        <taxon>Pseudomonadati</taxon>
        <taxon>Thermodesulfobacteriota</taxon>
        <taxon>Desulfobacteria</taxon>
        <taxon>Desulfobacterales</taxon>
        <taxon>Desulfococcaceae</taxon>
        <taxon>Desulfonema</taxon>
    </lineage>
</organism>
<dbReference type="EC" id="2.1.1.80" evidence="2"/>
<dbReference type="KEGG" id="dmm:dnm_012730"/>
<dbReference type="PANTHER" id="PTHR24422:SF19">
    <property type="entry name" value="CHEMOTAXIS PROTEIN METHYLTRANSFERASE"/>
    <property type="match status" value="1"/>
</dbReference>
<dbReference type="InterPro" id="IPR022642">
    <property type="entry name" value="CheR_C"/>
</dbReference>
<sequence>MNLMSAELTEKQFKKISRLVYHLCGINLKDGKQALVRARLMKRLRALKLGSFEAYLNHIESNRDPQELGFLIDVITTNKTSFFREPEHFNYLRDDILPNLTSRRLRFWTAACSSGEEPFSLGIMLREKMPDIISRDVKILATDISKRMLEKARQAIYGEEELRDLSPLLLQKYFIRIQEQPTRAYQVKKISGTWFGWPG</sequence>
<proteinExistence type="predicted"/>
<feature type="domain" description="CheR-type methyltransferase" evidence="6">
    <location>
        <begin position="1"/>
        <end position="189"/>
    </location>
</feature>
<evidence type="ECO:0000256" key="1">
    <source>
        <dbReference type="ARBA" id="ARBA00001541"/>
    </source>
</evidence>
<evidence type="ECO:0000313" key="7">
    <source>
        <dbReference type="EMBL" id="QTA85268.1"/>
    </source>
</evidence>
<protein>
    <recommendedName>
        <fullName evidence="2">protein-glutamate O-methyltransferase</fullName>
        <ecNumber evidence="2">2.1.1.80</ecNumber>
    </recommendedName>
</protein>
<dbReference type="Pfam" id="PF03705">
    <property type="entry name" value="CheR_N"/>
    <property type="match status" value="1"/>
</dbReference>
<dbReference type="Pfam" id="PF01739">
    <property type="entry name" value="CheR"/>
    <property type="match status" value="1"/>
</dbReference>
<dbReference type="PANTHER" id="PTHR24422">
    <property type="entry name" value="CHEMOTAXIS PROTEIN METHYLTRANSFERASE"/>
    <property type="match status" value="1"/>
</dbReference>
<evidence type="ECO:0000313" key="8">
    <source>
        <dbReference type="Proteomes" id="UP000663722"/>
    </source>
</evidence>
<dbReference type="EMBL" id="CP061800">
    <property type="protein sequence ID" value="QTA85268.1"/>
    <property type="molecule type" value="Genomic_DNA"/>
</dbReference>
<dbReference type="InterPro" id="IPR029063">
    <property type="entry name" value="SAM-dependent_MTases_sf"/>
</dbReference>
<evidence type="ECO:0000256" key="2">
    <source>
        <dbReference type="ARBA" id="ARBA00012534"/>
    </source>
</evidence>
<keyword evidence="4" id="KW-0808">Transferase</keyword>
<dbReference type="SMART" id="SM00138">
    <property type="entry name" value="MeTrc"/>
    <property type="match status" value="1"/>
</dbReference>
<dbReference type="InterPro" id="IPR050903">
    <property type="entry name" value="Bact_Chemotaxis_MeTrfase"/>
</dbReference>
<dbReference type="InterPro" id="IPR000780">
    <property type="entry name" value="CheR_MeTrfase"/>
</dbReference>
<comment type="catalytic activity">
    <reaction evidence="1">
        <text>L-glutamyl-[protein] + S-adenosyl-L-methionine = [protein]-L-glutamate 5-O-methyl ester + S-adenosyl-L-homocysteine</text>
        <dbReference type="Rhea" id="RHEA:24452"/>
        <dbReference type="Rhea" id="RHEA-COMP:10208"/>
        <dbReference type="Rhea" id="RHEA-COMP:10311"/>
        <dbReference type="ChEBI" id="CHEBI:29973"/>
        <dbReference type="ChEBI" id="CHEBI:57856"/>
        <dbReference type="ChEBI" id="CHEBI:59789"/>
        <dbReference type="ChEBI" id="CHEBI:82795"/>
        <dbReference type="EC" id="2.1.1.80"/>
    </reaction>
</comment>
<dbReference type="PROSITE" id="PS50123">
    <property type="entry name" value="CHER"/>
    <property type="match status" value="1"/>
</dbReference>
<dbReference type="PRINTS" id="PR00996">
    <property type="entry name" value="CHERMTFRASE"/>
</dbReference>
<evidence type="ECO:0000256" key="5">
    <source>
        <dbReference type="ARBA" id="ARBA00022691"/>
    </source>
</evidence>
<keyword evidence="3 7" id="KW-0489">Methyltransferase</keyword>
<dbReference type="GO" id="GO:0008983">
    <property type="term" value="F:protein-glutamate O-methyltransferase activity"/>
    <property type="evidence" value="ECO:0007669"/>
    <property type="project" value="UniProtKB-EC"/>
</dbReference>
<dbReference type="Gene3D" id="3.40.50.150">
    <property type="entry name" value="Vaccinia Virus protein VP39"/>
    <property type="match status" value="1"/>
</dbReference>
<keyword evidence="8" id="KW-1185">Reference proteome</keyword>
<evidence type="ECO:0000259" key="6">
    <source>
        <dbReference type="PROSITE" id="PS50123"/>
    </source>
</evidence>
<reference evidence="7" key="1">
    <citation type="journal article" date="2021" name="Microb. Physiol.">
        <title>Proteogenomic Insights into the Physiology of Marine, Sulfate-Reducing, Filamentous Desulfonema limicola and Desulfonema magnum.</title>
        <authorList>
            <person name="Schnaars V."/>
            <person name="Wohlbrand L."/>
            <person name="Scheve S."/>
            <person name="Hinrichs C."/>
            <person name="Reinhardt R."/>
            <person name="Rabus R."/>
        </authorList>
    </citation>
    <scope>NUCLEOTIDE SEQUENCE</scope>
    <source>
        <strain evidence="7">4be13</strain>
    </source>
</reference>
<dbReference type="InterPro" id="IPR036804">
    <property type="entry name" value="CheR_N_sf"/>
</dbReference>
<dbReference type="GO" id="GO:0032259">
    <property type="term" value="P:methylation"/>
    <property type="evidence" value="ECO:0007669"/>
    <property type="project" value="UniProtKB-KW"/>
</dbReference>
<dbReference type="AlphaFoldDB" id="A0A975BH99"/>
<evidence type="ECO:0000256" key="4">
    <source>
        <dbReference type="ARBA" id="ARBA00022679"/>
    </source>
</evidence>
<keyword evidence="5" id="KW-0949">S-adenosyl-L-methionine</keyword>
<dbReference type="InterPro" id="IPR022641">
    <property type="entry name" value="CheR_N"/>
</dbReference>
<dbReference type="SUPFAM" id="SSF53335">
    <property type="entry name" value="S-adenosyl-L-methionine-dependent methyltransferases"/>
    <property type="match status" value="1"/>
</dbReference>
<gene>
    <name evidence="7" type="ORF">dnm_012730</name>
</gene>
<dbReference type="Proteomes" id="UP000663722">
    <property type="component" value="Chromosome"/>
</dbReference>
<dbReference type="Gene3D" id="1.10.155.10">
    <property type="entry name" value="Chemotaxis receptor methyltransferase CheR, N-terminal domain"/>
    <property type="match status" value="1"/>
</dbReference>
<accession>A0A975BH99</accession>